<gene>
    <name evidence="1" type="ORF">DNK47_02965</name>
</gene>
<proteinExistence type="predicted"/>
<keyword evidence="2" id="KW-1185">Reference proteome</keyword>
<name>A0A328PNY2_9MOLU</name>
<evidence type="ECO:0000313" key="2">
    <source>
        <dbReference type="Proteomes" id="UP000249762"/>
    </source>
</evidence>
<reference evidence="2" key="1">
    <citation type="submission" date="2018-06" db="EMBL/GenBank/DDBJ databases">
        <authorList>
            <person name="Martinez Ocampo F."/>
            <person name="Quiroz Castaneda R.E."/>
            <person name="Rojas Lopez X."/>
        </authorList>
    </citation>
    <scope>NUCLEOTIDE SEQUENCE [LARGE SCALE GENOMIC DNA]</scope>
    <source>
        <strain evidence="2">INIFAP02</strain>
    </source>
</reference>
<protein>
    <submittedName>
        <fullName evidence="1">Uncharacterized protein</fullName>
    </submittedName>
</protein>
<dbReference type="RefSeq" id="WP_112665810.1">
    <property type="nucleotide sequence ID" value="NZ_QKVO01000017.1"/>
</dbReference>
<dbReference type="OrthoDB" id="401076at2"/>
<accession>A0A328PNY2</accession>
<dbReference type="Proteomes" id="UP000249762">
    <property type="component" value="Unassembled WGS sequence"/>
</dbReference>
<organism evidence="1 2">
    <name type="scientific">Mycoplasma wenyonii</name>
    <dbReference type="NCBI Taxonomy" id="65123"/>
    <lineage>
        <taxon>Bacteria</taxon>
        <taxon>Bacillati</taxon>
        <taxon>Mycoplasmatota</taxon>
        <taxon>Mollicutes</taxon>
        <taxon>Mycoplasmataceae</taxon>
        <taxon>Mycoplasma</taxon>
    </lineage>
</organism>
<comment type="caution">
    <text evidence="1">The sequence shown here is derived from an EMBL/GenBank/DDBJ whole genome shotgun (WGS) entry which is preliminary data.</text>
</comment>
<dbReference type="EMBL" id="QKVO01000017">
    <property type="protein sequence ID" value="RAO94826.1"/>
    <property type="molecule type" value="Genomic_DNA"/>
</dbReference>
<sequence>MLDREGYLFSMSGGWKKILKRGPYKYRISNLAVRVKTEWRDWDPKDLYYRKPEKAWFWQQIDWEETLSPLMRRLRDIRRRFQRIRPAPESFFA</sequence>
<dbReference type="AlphaFoldDB" id="A0A328PNY2"/>
<evidence type="ECO:0000313" key="1">
    <source>
        <dbReference type="EMBL" id="RAO94826.1"/>
    </source>
</evidence>